<feature type="transmembrane region" description="Helical" evidence="1">
    <location>
        <begin position="308"/>
        <end position="328"/>
    </location>
</feature>
<keyword evidence="1" id="KW-1133">Transmembrane helix</keyword>
<sequence>MPSSPVSSNALLPALALLLKLAAAHDHHGDEIPEGEAISPDPIDGILWWHIFVMILSFGILFPVGMVLGIVRSRWHVPVQVVASVIAFMGWMLGHAHKGRQFAPNIHASFANVVMLILITQIGVGVYLKLHLERGFHGRIRKYFVLLHGICGKAMPVVSWVQMLFGGITALGFCRADHLGQCLAHFIMGSSFIGYGIVMCIMLLVGQEWLRKTNRSQEFWDSGVIAAWGCINTFTEHRWGHEWAHNDIQHTSMGVIWWCAGLLGLWLSRGKNGEPKRNIIPGLVILLTGYAMSAHPQHLPLSTMVHTIFGYTLMGAGLARIIEVCFILDDQPALGEPKAFQHLAPYLLFSSGFIFMCATEEQMAMVSTAGIDHVSYLLVIYSVAFLMYLCTFLEAPLAFSITLNNSFVA</sequence>
<dbReference type="PANTHER" id="PTHR31685:SF2">
    <property type="entry name" value="PROTEIN YTP1"/>
    <property type="match status" value="1"/>
</dbReference>
<evidence type="ECO:0008006" key="7">
    <source>
        <dbReference type="Google" id="ProtNLM"/>
    </source>
</evidence>
<dbReference type="STRING" id="341454.A0A4S2MWY7"/>
<evidence type="ECO:0000313" key="5">
    <source>
        <dbReference type="EMBL" id="TGZ81093.1"/>
    </source>
</evidence>
<dbReference type="Proteomes" id="UP000298138">
    <property type="component" value="Unassembled WGS sequence"/>
</dbReference>
<feature type="transmembrane region" description="Helical" evidence="1">
    <location>
        <begin position="378"/>
        <end position="403"/>
    </location>
</feature>
<name>A0A4S2MWY7_9PEZI</name>
<feature type="transmembrane region" description="Helical" evidence="1">
    <location>
        <begin position="106"/>
        <end position="128"/>
    </location>
</feature>
<evidence type="ECO:0000259" key="3">
    <source>
        <dbReference type="Pfam" id="PF10348"/>
    </source>
</evidence>
<feature type="domain" description="Protein YTP1-like C-terminal" evidence="4">
    <location>
        <begin position="159"/>
        <end position="392"/>
    </location>
</feature>
<feature type="transmembrane region" description="Helical" evidence="1">
    <location>
        <begin position="77"/>
        <end position="94"/>
    </location>
</feature>
<dbReference type="PANTHER" id="PTHR31685">
    <property type="entry name" value="INTEGRAL MEMBRANE PROTEIN (AFU_ORTHOLOGUE AFUA_6G12730)-RELATED"/>
    <property type="match status" value="1"/>
</dbReference>
<keyword evidence="1" id="KW-0472">Membrane</keyword>
<protein>
    <recommendedName>
        <fullName evidence="7">Integral membrane protein</fullName>
    </recommendedName>
</protein>
<dbReference type="EMBL" id="ML220121">
    <property type="protein sequence ID" value="TGZ81093.1"/>
    <property type="molecule type" value="Genomic_DNA"/>
</dbReference>
<dbReference type="InterPro" id="IPR018827">
    <property type="entry name" value="YTP1_C"/>
</dbReference>
<organism evidence="5 6">
    <name type="scientific">Ascodesmis nigricans</name>
    <dbReference type="NCBI Taxonomy" id="341454"/>
    <lineage>
        <taxon>Eukaryota</taxon>
        <taxon>Fungi</taxon>
        <taxon>Dikarya</taxon>
        <taxon>Ascomycota</taxon>
        <taxon>Pezizomycotina</taxon>
        <taxon>Pezizomycetes</taxon>
        <taxon>Pezizales</taxon>
        <taxon>Ascodesmidaceae</taxon>
        <taxon>Ascodesmis</taxon>
    </lineage>
</organism>
<evidence type="ECO:0000256" key="2">
    <source>
        <dbReference type="SAM" id="SignalP"/>
    </source>
</evidence>
<keyword evidence="1" id="KW-0812">Transmembrane</keyword>
<dbReference type="Pfam" id="PF10355">
    <property type="entry name" value="Ytp1"/>
    <property type="match status" value="1"/>
</dbReference>
<keyword evidence="6" id="KW-1185">Reference proteome</keyword>
<dbReference type="Pfam" id="PF10348">
    <property type="entry name" value="DUF2427"/>
    <property type="match status" value="1"/>
</dbReference>
<evidence type="ECO:0000256" key="1">
    <source>
        <dbReference type="SAM" id="Phobius"/>
    </source>
</evidence>
<feature type="signal peptide" evidence="2">
    <location>
        <begin position="1"/>
        <end position="24"/>
    </location>
</feature>
<dbReference type="InParanoid" id="A0A4S2MWY7"/>
<keyword evidence="2" id="KW-0732">Signal</keyword>
<feature type="transmembrane region" description="Helical" evidence="1">
    <location>
        <begin position="140"/>
        <end position="163"/>
    </location>
</feature>
<dbReference type="AlphaFoldDB" id="A0A4S2MWY7"/>
<reference evidence="5 6" key="1">
    <citation type="submission" date="2019-04" db="EMBL/GenBank/DDBJ databases">
        <title>Comparative genomics and transcriptomics to analyze fruiting body development in filamentous ascomycetes.</title>
        <authorList>
            <consortium name="DOE Joint Genome Institute"/>
            <person name="Lutkenhaus R."/>
            <person name="Traeger S."/>
            <person name="Breuer J."/>
            <person name="Kuo A."/>
            <person name="Lipzen A."/>
            <person name="Pangilinan J."/>
            <person name="Dilworth D."/>
            <person name="Sandor L."/>
            <person name="Poggeler S."/>
            <person name="Barry K."/>
            <person name="Grigoriev I.V."/>
            <person name="Nowrousian M."/>
        </authorList>
    </citation>
    <scope>NUCLEOTIDE SEQUENCE [LARGE SCALE GENOMIC DNA]</scope>
    <source>
        <strain evidence="5 6">CBS 389.68</strain>
    </source>
</reference>
<feature type="transmembrane region" description="Helical" evidence="1">
    <location>
        <begin position="48"/>
        <end position="70"/>
    </location>
</feature>
<accession>A0A4S2MWY7</accession>
<feature type="transmembrane region" description="Helical" evidence="1">
    <location>
        <begin position="183"/>
        <end position="206"/>
    </location>
</feature>
<dbReference type="CDD" id="cd08760">
    <property type="entry name" value="Cyt_b561_FRRS1_like"/>
    <property type="match status" value="1"/>
</dbReference>
<gene>
    <name evidence="5" type="ORF">EX30DRAFT_306887</name>
</gene>
<feature type="transmembrane region" description="Helical" evidence="1">
    <location>
        <begin position="340"/>
        <end position="358"/>
    </location>
</feature>
<evidence type="ECO:0000259" key="4">
    <source>
        <dbReference type="Pfam" id="PF10355"/>
    </source>
</evidence>
<proteinExistence type="predicted"/>
<dbReference type="OrthoDB" id="4137487at2759"/>
<feature type="chain" id="PRO_5020753616" description="Integral membrane protein" evidence="2">
    <location>
        <begin position="25"/>
        <end position="409"/>
    </location>
</feature>
<evidence type="ECO:0000313" key="6">
    <source>
        <dbReference type="Proteomes" id="UP000298138"/>
    </source>
</evidence>
<feature type="domain" description="DUF2427" evidence="3">
    <location>
        <begin position="31"/>
        <end position="131"/>
    </location>
</feature>
<dbReference type="Gene3D" id="1.20.120.1770">
    <property type="match status" value="1"/>
</dbReference>
<dbReference type="InterPro" id="IPR018825">
    <property type="entry name" value="DUF2427"/>
</dbReference>